<protein>
    <recommendedName>
        <fullName evidence="3">F-box domain-containing protein</fullName>
    </recommendedName>
</protein>
<name>A0A165RRL5_9AGAM</name>
<sequence>MAVFSETVVQRVLSIFELRDMVLSYNDPPTNAVCARVCRAWYEPVMSLLWGQVSDLSLLFGLLGPLWQCDEQEYGGFSAYHIPGPQDWETFLRNGKRVRSLVYDTTRKTSKIIRTELFDVVARTRTRLKILPCLKELTWITNDYEQLDASILFMHGGVSKLVFSLPPIPEDQVVASLEKLRSFCENVISRMPELAHLDIRVRGSPVSIRSFEPFVLELIGGLPKLEIITLPNYWITTEVLNEVSKLQNLAVLQYEDTRAQGEGLRSDVESLFPIFDEGAFPSLWDLSLSTRLSSLTGVLNSPYAPSHLTTLAVHSLVMETATAIQQFFEALAQSCQGLQDLYVVAIDVTSPLRQSEERITLRTIEPLFGCTRIKTFELMHEYPMSMYQEDMEVIATKWPLLENLKLDSEPFSAEKSPLTLRALLPFATHCPNLQFLGLYVDATTADLPSSAPPFRRLRRLSLGLSSVQEPGPVTIFLARVCPLGCRIESGATWAARWDADGWEEFGEQTGCQEGLREWGRRCAIWEEVDRMVPLVVKARMDDRSRMVEMRKKIYDLEARNSVLEDGGDMIKDNGCIIC</sequence>
<dbReference type="InParanoid" id="A0A165RRL5"/>
<gene>
    <name evidence="1" type="ORF">NEOLEDRAFT_1067762</name>
</gene>
<organism evidence="1 2">
    <name type="scientific">Neolentinus lepideus HHB14362 ss-1</name>
    <dbReference type="NCBI Taxonomy" id="1314782"/>
    <lineage>
        <taxon>Eukaryota</taxon>
        <taxon>Fungi</taxon>
        <taxon>Dikarya</taxon>
        <taxon>Basidiomycota</taxon>
        <taxon>Agaricomycotina</taxon>
        <taxon>Agaricomycetes</taxon>
        <taxon>Gloeophyllales</taxon>
        <taxon>Gloeophyllaceae</taxon>
        <taxon>Neolentinus</taxon>
    </lineage>
</organism>
<dbReference type="SUPFAM" id="SSF52047">
    <property type="entry name" value="RNI-like"/>
    <property type="match status" value="1"/>
</dbReference>
<dbReference type="EMBL" id="KV425579">
    <property type="protein sequence ID" value="KZT24176.1"/>
    <property type="molecule type" value="Genomic_DNA"/>
</dbReference>
<evidence type="ECO:0000313" key="2">
    <source>
        <dbReference type="Proteomes" id="UP000076761"/>
    </source>
</evidence>
<dbReference type="Gene3D" id="3.80.10.10">
    <property type="entry name" value="Ribonuclease Inhibitor"/>
    <property type="match status" value="1"/>
</dbReference>
<reference evidence="1 2" key="1">
    <citation type="journal article" date="2016" name="Mol. Biol. Evol.">
        <title>Comparative Genomics of Early-Diverging Mushroom-Forming Fungi Provides Insights into the Origins of Lignocellulose Decay Capabilities.</title>
        <authorList>
            <person name="Nagy L.G."/>
            <person name="Riley R."/>
            <person name="Tritt A."/>
            <person name="Adam C."/>
            <person name="Daum C."/>
            <person name="Floudas D."/>
            <person name="Sun H."/>
            <person name="Yadav J.S."/>
            <person name="Pangilinan J."/>
            <person name="Larsson K.H."/>
            <person name="Matsuura K."/>
            <person name="Barry K."/>
            <person name="Labutti K."/>
            <person name="Kuo R."/>
            <person name="Ohm R.A."/>
            <person name="Bhattacharya S.S."/>
            <person name="Shirouzu T."/>
            <person name="Yoshinaga Y."/>
            <person name="Martin F.M."/>
            <person name="Grigoriev I.V."/>
            <person name="Hibbett D.S."/>
        </authorList>
    </citation>
    <scope>NUCLEOTIDE SEQUENCE [LARGE SCALE GENOMIC DNA]</scope>
    <source>
        <strain evidence="1 2">HHB14362 ss-1</strain>
    </source>
</reference>
<dbReference type="Proteomes" id="UP000076761">
    <property type="component" value="Unassembled WGS sequence"/>
</dbReference>
<dbReference type="InterPro" id="IPR032675">
    <property type="entry name" value="LRR_dom_sf"/>
</dbReference>
<evidence type="ECO:0008006" key="3">
    <source>
        <dbReference type="Google" id="ProtNLM"/>
    </source>
</evidence>
<accession>A0A165RRL5</accession>
<proteinExistence type="predicted"/>
<dbReference type="OrthoDB" id="2447803at2759"/>
<dbReference type="STRING" id="1314782.A0A165RRL5"/>
<dbReference type="AlphaFoldDB" id="A0A165RRL5"/>
<evidence type="ECO:0000313" key="1">
    <source>
        <dbReference type="EMBL" id="KZT24176.1"/>
    </source>
</evidence>
<keyword evidence="2" id="KW-1185">Reference proteome</keyword>